<evidence type="ECO:0000259" key="1">
    <source>
        <dbReference type="Pfam" id="PF14355"/>
    </source>
</evidence>
<organism evidence="2 3">
    <name type="scientific">Sphingobacterium hungaricum</name>
    <dbReference type="NCBI Taxonomy" id="2082723"/>
    <lineage>
        <taxon>Bacteria</taxon>
        <taxon>Pseudomonadati</taxon>
        <taxon>Bacteroidota</taxon>
        <taxon>Sphingobacteriia</taxon>
        <taxon>Sphingobacteriales</taxon>
        <taxon>Sphingobacteriaceae</taxon>
        <taxon>Sphingobacterium</taxon>
    </lineage>
</organism>
<dbReference type="InterPro" id="IPR026001">
    <property type="entry name" value="Abi-like_C"/>
</dbReference>
<comment type="caution">
    <text evidence="2">The sequence shown here is derived from an EMBL/GenBank/DDBJ whole genome shotgun (WGS) entry which is preliminary data.</text>
</comment>
<name>A0A928UXF4_9SPHI</name>
<evidence type="ECO:0000313" key="2">
    <source>
        <dbReference type="EMBL" id="MBE8712884.1"/>
    </source>
</evidence>
<dbReference type="EMBL" id="PRDK01000003">
    <property type="protein sequence ID" value="MBE8712884.1"/>
    <property type="molecule type" value="Genomic_DNA"/>
</dbReference>
<feature type="domain" description="Abortive infection protein-like C-terminal" evidence="1">
    <location>
        <begin position="167"/>
        <end position="240"/>
    </location>
</feature>
<protein>
    <recommendedName>
        <fullName evidence="1">Abortive infection protein-like C-terminal domain-containing protein</fullName>
    </recommendedName>
</protein>
<gene>
    <name evidence="2" type="ORF">C4F49_04250</name>
</gene>
<accession>A0A928UXF4</accession>
<dbReference type="RefSeq" id="WP_196935840.1">
    <property type="nucleotide sequence ID" value="NZ_MU158698.1"/>
</dbReference>
<evidence type="ECO:0000313" key="3">
    <source>
        <dbReference type="Proteomes" id="UP000616201"/>
    </source>
</evidence>
<dbReference type="Proteomes" id="UP000616201">
    <property type="component" value="Unassembled WGS sequence"/>
</dbReference>
<dbReference type="Pfam" id="PF14355">
    <property type="entry name" value="Abi_C"/>
    <property type="match status" value="1"/>
</dbReference>
<sequence>MKYKVSPKYLMLLISEIEKALWGLFPSSKYKNVLFYIEKWHEFEQGYNFNDNWENFTIFFDNNNNNNIDLVRTLNNIDGDTLIKIAIDLGVNTPDFIPSIPTFRNDIKVNHHSASATFENAFKKIESEPSLAIGLANSALESIIKEILKDERIASKIKSNKTLYDLSSEILKVFQLFPHSDMPNEIKAIGSSLLAISQNIEKLRSDKTDFHGKTKEDYKIEDSIYTYFIINSVTTIGLFLRSYYKANFPENLLETSQSILDDDELPF</sequence>
<reference evidence="2" key="1">
    <citation type="submission" date="2018-02" db="EMBL/GenBank/DDBJ databases">
        <authorList>
            <person name="Vasarhelyi B.M."/>
            <person name="Deshmukh S."/>
            <person name="Balint B."/>
            <person name="Kukolya J."/>
        </authorList>
    </citation>
    <scope>NUCLEOTIDE SEQUENCE</scope>
    <source>
        <strain evidence="2">KB22</strain>
    </source>
</reference>
<keyword evidence="3" id="KW-1185">Reference proteome</keyword>
<proteinExistence type="predicted"/>
<dbReference type="AlphaFoldDB" id="A0A928UXF4"/>